<dbReference type="RefSeq" id="WP_143745491.1">
    <property type="nucleotide sequence ID" value="NZ_FTOI01000002.1"/>
</dbReference>
<dbReference type="OrthoDB" id="639821at2"/>
<accession>A0A1N7JJ27</accession>
<dbReference type="AlphaFoldDB" id="A0A1N7JJ27"/>
<keyword evidence="1" id="KW-0732">Signal</keyword>
<organism evidence="2 3">
    <name type="scientific">Kaistella chaponensis</name>
    <dbReference type="NCBI Taxonomy" id="713588"/>
    <lineage>
        <taxon>Bacteria</taxon>
        <taxon>Pseudomonadati</taxon>
        <taxon>Bacteroidota</taxon>
        <taxon>Flavobacteriia</taxon>
        <taxon>Flavobacteriales</taxon>
        <taxon>Weeksellaceae</taxon>
        <taxon>Chryseobacterium group</taxon>
        <taxon>Kaistella</taxon>
    </lineage>
</organism>
<sequence>MKKLLMFLSVLFLMSFVVVSCERDDEDDNPEVEEVVRNNSSIIPAQSLGRDNVRLGALNVNSRTVELGVYDHGTIDGDIISLYVNGQLVLDKYTLKGPGEIKKVNVTLDYTGYNYILMFAHNEGSIPPNTCTLTVKDASATKSFVLESNLATNGAVDVVVD</sequence>
<dbReference type="STRING" id="713588.SAMN05421789_102123"/>
<keyword evidence="3" id="KW-1185">Reference proteome</keyword>
<protein>
    <submittedName>
        <fullName evidence="2">Uncharacterized protein</fullName>
    </submittedName>
</protein>
<dbReference type="EMBL" id="FTOI01000002">
    <property type="protein sequence ID" value="SIS49256.1"/>
    <property type="molecule type" value="Genomic_DNA"/>
</dbReference>
<feature type="signal peptide" evidence="1">
    <location>
        <begin position="1"/>
        <end position="20"/>
    </location>
</feature>
<evidence type="ECO:0000313" key="3">
    <source>
        <dbReference type="Proteomes" id="UP000185839"/>
    </source>
</evidence>
<gene>
    <name evidence="2" type="ORF">SAMN05421789_102123</name>
</gene>
<reference evidence="3" key="1">
    <citation type="submission" date="2017-01" db="EMBL/GenBank/DDBJ databases">
        <authorList>
            <person name="Varghese N."/>
            <person name="Submissions S."/>
        </authorList>
    </citation>
    <scope>NUCLEOTIDE SEQUENCE [LARGE SCALE GENOMIC DNA]</scope>
    <source>
        <strain evidence="3">DSM 23145</strain>
    </source>
</reference>
<proteinExistence type="predicted"/>
<evidence type="ECO:0000256" key="1">
    <source>
        <dbReference type="SAM" id="SignalP"/>
    </source>
</evidence>
<dbReference type="PROSITE" id="PS51257">
    <property type="entry name" value="PROKAR_LIPOPROTEIN"/>
    <property type="match status" value="1"/>
</dbReference>
<feature type="chain" id="PRO_5012862555" evidence="1">
    <location>
        <begin position="21"/>
        <end position="161"/>
    </location>
</feature>
<dbReference type="Proteomes" id="UP000185839">
    <property type="component" value="Unassembled WGS sequence"/>
</dbReference>
<name>A0A1N7JJ27_9FLAO</name>
<evidence type="ECO:0000313" key="2">
    <source>
        <dbReference type="EMBL" id="SIS49256.1"/>
    </source>
</evidence>